<accession>A0A2U1KTS0</accession>
<name>A0A2U1KTS0_ARTAN</name>
<evidence type="ECO:0000313" key="2">
    <source>
        <dbReference type="Proteomes" id="UP000245207"/>
    </source>
</evidence>
<sequence length="148" mass="15611">MSRVHNGGGGMSGRTRWLLGGILIPGLMSKAGITGGVNNVGTVVCREGVTSPSSKGSVSSDATVGAVGAGITGGISTTVEDMASVMSESDDKVWAWPKSNFPTQRTETSRVLKCLQQAEQINKKVDKESKPESVFKQTTLLRLRVYPL</sequence>
<protein>
    <submittedName>
        <fullName evidence="1">Uncharacterized protein</fullName>
    </submittedName>
</protein>
<dbReference type="EMBL" id="PKPP01014014">
    <property type="protein sequence ID" value="PWA40154.1"/>
    <property type="molecule type" value="Genomic_DNA"/>
</dbReference>
<dbReference type="Proteomes" id="UP000245207">
    <property type="component" value="Unassembled WGS sequence"/>
</dbReference>
<reference evidence="1 2" key="1">
    <citation type="journal article" date="2018" name="Mol. Plant">
        <title>The genome of Artemisia annua provides insight into the evolution of Asteraceae family and artemisinin biosynthesis.</title>
        <authorList>
            <person name="Shen Q."/>
            <person name="Zhang L."/>
            <person name="Liao Z."/>
            <person name="Wang S."/>
            <person name="Yan T."/>
            <person name="Shi P."/>
            <person name="Liu M."/>
            <person name="Fu X."/>
            <person name="Pan Q."/>
            <person name="Wang Y."/>
            <person name="Lv Z."/>
            <person name="Lu X."/>
            <person name="Zhang F."/>
            <person name="Jiang W."/>
            <person name="Ma Y."/>
            <person name="Chen M."/>
            <person name="Hao X."/>
            <person name="Li L."/>
            <person name="Tang Y."/>
            <person name="Lv G."/>
            <person name="Zhou Y."/>
            <person name="Sun X."/>
            <person name="Brodelius P.E."/>
            <person name="Rose J.K.C."/>
            <person name="Tang K."/>
        </authorList>
    </citation>
    <scope>NUCLEOTIDE SEQUENCE [LARGE SCALE GENOMIC DNA]</scope>
    <source>
        <strain evidence="2">cv. Huhao1</strain>
        <tissue evidence="1">Leaf</tissue>
    </source>
</reference>
<proteinExistence type="predicted"/>
<evidence type="ECO:0000313" key="1">
    <source>
        <dbReference type="EMBL" id="PWA40154.1"/>
    </source>
</evidence>
<comment type="caution">
    <text evidence="1">The sequence shown here is derived from an EMBL/GenBank/DDBJ whole genome shotgun (WGS) entry which is preliminary data.</text>
</comment>
<dbReference type="AlphaFoldDB" id="A0A2U1KTS0"/>
<organism evidence="1 2">
    <name type="scientific">Artemisia annua</name>
    <name type="common">Sweet wormwood</name>
    <dbReference type="NCBI Taxonomy" id="35608"/>
    <lineage>
        <taxon>Eukaryota</taxon>
        <taxon>Viridiplantae</taxon>
        <taxon>Streptophyta</taxon>
        <taxon>Embryophyta</taxon>
        <taxon>Tracheophyta</taxon>
        <taxon>Spermatophyta</taxon>
        <taxon>Magnoliopsida</taxon>
        <taxon>eudicotyledons</taxon>
        <taxon>Gunneridae</taxon>
        <taxon>Pentapetalae</taxon>
        <taxon>asterids</taxon>
        <taxon>campanulids</taxon>
        <taxon>Asterales</taxon>
        <taxon>Asteraceae</taxon>
        <taxon>Asteroideae</taxon>
        <taxon>Anthemideae</taxon>
        <taxon>Artemisiinae</taxon>
        <taxon>Artemisia</taxon>
    </lineage>
</organism>
<keyword evidence="2" id="KW-1185">Reference proteome</keyword>
<gene>
    <name evidence="1" type="ORF">CTI12_AA554290</name>
</gene>